<dbReference type="RefSeq" id="WP_061422612.1">
    <property type="nucleotide sequence ID" value="NZ_KQ969062.1"/>
</dbReference>
<sequence length="345" mass="39912">MKDVTNNTLQTMMPVLTPAKIEFDFDAFDKEIEKALSTFSEFELSSENYKTIKENITTYKGLYDNLDTRRKEISNNFKKPLDDFKERFDKSLKPLEELIDKLREGRDAIDEHERLLRVDIVRATFEDKCMVAGLEKSTFEDRYDEYSLKKYFKTGKFELKNSTIDEMDALVLAEFDKLEQHKANIQAVKEQAQEYELLADSYVRDLENDKSLVDVLKTMKSDRDAVVLQKEQQEAQAKAEAERKAEIERLAQEQANANIKAIDAETGEILEDEPIMPESEETMPELPKFEPSEPVSYDLRLTFPGGNPQAKLFKEWLLANQVAFEMLYQGKTQEELTGGISNVFD</sequence>
<comment type="caution">
    <text evidence="2">The sequence shown here is derived from an EMBL/GenBank/DDBJ whole genome shotgun (WGS) entry which is preliminary data.</text>
</comment>
<dbReference type="EMBL" id="LQRD01000033">
    <property type="protein sequence ID" value="KXT69976.1"/>
    <property type="molecule type" value="Genomic_DNA"/>
</dbReference>
<dbReference type="STRING" id="45634.SCRDD08_00915"/>
<dbReference type="InterPro" id="IPR009785">
    <property type="entry name" value="Prophage_Lj928_Orf309"/>
</dbReference>
<reference evidence="2 3" key="1">
    <citation type="submission" date="2016-01" db="EMBL/GenBank/DDBJ databases">
        <title>Highly variable Streptococcus oralis are common among viridans streptococci isolated from primates.</title>
        <authorList>
            <person name="Denapaite D."/>
            <person name="Rieger M."/>
            <person name="Koendgen S."/>
            <person name="Brueckner R."/>
            <person name="Ochigava I."/>
            <person name="Kappeler P."/>
            <person name="Maetz-Rensing K."/>
            <person name="Leendertz F."/>
            <person name="Hakenbeck R."/>
        </authorList>
    </citation>
    <scope>NUCLEOTIDE SEQUENCE [LARGE SCALE GENOMIC DNA]</scope>
    <source>
        <strain evidence="2 3">DD08</strain>
    </source>
</reference>
<protein>
    <recommendedName>
        <fullName evidence="4">DUF1351 domain-containing protein</fullName>
    </recommendedName>
</protein>
<dbReference type="PATRIC" id="fig|45634.12.peg.952"/>
<dbReference type="Proteomes" id="UP000070377">
    <property type="component" value="Unassembled WGS sequence"/>
</dbReference>
<evidence type="ECO:0000313" key="3">
    <source>
        <dbReference type="Proteomes" id="UP000070377"/>
    </source>
</evidence>
<dbReference type="Pfam" id="PF07083">
    <property type="entry name" value="DUF1351"/>
    <property type="match status" value="1"/>
</dbReference>
<dbReference type="AlphaFoldDB" id="A0A139N1S2"/>
<evidence type="ECO:0000313" key="2">
    <source>
        <dbReference type="EMBL" id="KXT69976.1"/>
    </source>
</evidence>
<feature type="coiled-coil region" evidence="1">
    <location>
        <begin position="178"/>
        <end position="258"/>
    </location>
</feature>
<evidence type="ECO:0000256" key="1">
    <source>
        <dbReference type="SAM" id="Coils"/>
    </source>
</evidence>
<evidence type="ECO:0008006" key="4">
    <source>
        <dbReference type="Google" id="ProtNLM"/>
    </source>
</evidence>
<gene>
    <name evidence="2" type="ORF">SCRDD08_00915</name>
</gene>
<keyword evidence="1" id="KW-0175">Coiled coil</keyword>
<organism evidence="2 3">
    <name type="scientific">Streptococcus cristatus</name>
    <dbReference type="NCBI Taxonomy" id="45634"/>
    <lineage>
        <taxon>Bacteria</taxon>
        <taxon>Bacillati</taxon>
        <taxon>Bacillota</taxon>
        <taxon>Bacilli</taxon>
        <taxon>Lactobacillales</taxon>
        <taxon>Streptococcaceae</taxon>
        <taxon>Streptococcus</taxon>
    </lineage>
</organism>
<accession>A0A139N1S2</accession>
<proteinExistence type="predicted"/>
<name>A0A139N1S2_STRCR</name>